<keyword evidence="5 9" id="KW-0812">Transmembrane</keyword>
<dbReference type="Proteomes" id="UP001318040">
    <property type="component" value="Chromosome 58"/>
</dbReference>
<sequence>MDEETIITLIRDECDVAGTGYVGLEALCRALRAWLPDLEPAKLALLLALSARDGTISYRDFVHLLHTRRSSSFMRAVTVGRRRRRRRRRPRRAARRLLLPLLAAATLVVPARRARFVASYSCRPPALAMLALSVTQVCVYAYCAMRLHAWLLQTANPDYLLLPLVYSPQHRQQLWRLLTYALVHSGLAHVAFNVSLQLLLGVPLEMAHGTVPVLALYLAGVLAGSLVSSVIDMSAPLVGASGGVYALLSAHFTNVVLHWSDVSCTAKPLFLAIAVLGMSAEVGRAVWCRFSAAVPPQPGFAGHVAGSLLGITLGAAALGGGARRCPLLPCLHRRRHRRHRNPDEGDEEEEDDEEDDEAEDEVDDNGARPFAGDHETAVRAVAALLATTTLLLLLPPRENARGAVLVLRLVSPV</sequence>
<dbReference type="Gene3D" id="1.20.1540.10">
    <property type="entry name" value="Rhomboid-like"/>
    <property type="match status" value="1"/>
</dbReference>
<feature type="transmembrane region" description="Helical" evidence="9">
    <location>
        <begin position="177"/>
        <end position="199"/>
    </location>
</feature>
<feature type="region of interest" description="Disordered" evidence="8">
    <location>
        <begin position="337"/>
        <end position="371"/>
    </location>
</feature>
<name>A0AAJ7XF61_PETMA</name>
<keyword evidence="6 9" id="KW-1133">Transmembrane helix</keyword>
<evidence type="ECO:0000256" key="1">
    <source>
        <dbReference type="ARBA" id="ARBA00000156"/>
    </source>
</evidence>
<comment type="catalytic activity">
    <reaction evidence="1">
        <text>Cleaves type-1 transmembrane domains using a catalytic dyad composed of serine and histidine that are contributed by different transmembrane domains.</text>
        <dbReference type="EC" id="3.4.21.105"/>
    </reaction>
</comment>
<protein>
    <recommendedName>
        <fullName evidence="4">rhomboid protease</fullName>
        <ecNumber evidence="4">3.4.21.105</ecNumber>
    </recommendedName>
</protein>
<evidence type="ECO:0000313" key="11">
    <source>
        <dbReference type="Proteomes" id="UP001318040"/>
    </source>
</evidence>
<evidence type="ECO:0000256" key="5">
    <source>
        <dbReference type="ARBA" id="ARBA00022692"/>
    </source>
</evidence>
<dbReference type="Pfam" id="PF01694">
    <property type="entry name" value="Rhomboid"/>
    <property type="match status" value="1"/>
</dbReference>
<feature type="transmembrane region" description="Helical" evidence="9">
    <location>
        <begin position="93"/>
        <end position="112"/>
    </location>
</feature>
<evidence type="ECO:0000256" key="8">
    <source>
        <dbReference type="SAM" id="MobiDB-lite"/>
    </source>
</evidence>
<evidence type="ECO:0000256" key="3">
    <source>
        <dbReference type="ARBA" id="ARBA00009045"/>
    </source>
</evidence>
<dbReference type="InterPro" id="IPR035952">
    <property type="entry name" value="Rhomboid-like_sf"/>
</dbReference>
<gene>
    <name evidence="12" type="primary">LOC116955181</name>
</gene>
<dbReference type="EC" id="3.4.21.105" evidence="4"/>
<dbReference type="RefSeq" id="XP_032832085.1">
    <property type="nucleotide sequence ID" value="XM_032976194.1"/>
</dbReference>
<accession>A0AAJ7XF61</accession>
<dbReference type="PANTHER" id="PTHR45840">
    <property type="entry name" value="RHOMBOID-RELATED PROTEIN"/>
    <property type="match status" value="1"/>
</dbReference>
<dbReference type="GO" id="GO:0016020">
    <property type="term" value="C:membrane"/>
    <property type="evidence" value="ECO:0007669"/>
    <property type="project" value="UniProtKB-SubCell"/>
</dbReference>
<evidence type="ECO:0000256" key="7">
    <source>
        <dbReference type="ARBA" id="ARBA00023136"/>
    </source>
</evidence>
<evidence type="ECO:0000259" key="10">
    <source>
        <dbReference type="Pfam" id="PF01694"/>
    </source>
</evidence>
<feature type="domain" description="Peptidase S54 rhomboid" evidence="10">
    <location>
        <begin position="172"/>
        <end position="316"/>
    </location>
</feature>
<dbReference type="InterPro" id="IPR022764">
    <property type="entry name" value="Peptidase_S54_rhomboid_dom"/>
</dbReference>
<dbReference type="GO" id="GO:0004252">
    <property type="term" value="F:serine-type endopeptidase activity"/>
    <property type="evidence" value="ECO:0007669"/>
    <property type="project" value="InterPro"/>
</dbReference>
<feature type="transmembrane region" description="Helical" evidence="9">
    <location>
        <begin position="211"/>
        <end position="230"/>
    </location>
</feature>
<comment type="similarity">
    <text evidence="3">Belongs to the peptidase S54 family.</text>
</comment>
<evidence type="ECO:0000313" key="12">
    <source>
        <dbReference type="RefSeq" id="XP_032832085.1"/>
    </source>
</evidence>
<feature type="transmembrane region" description="Helical" evidence="9">
    <location>
        <begin position="237"/>
        <end position="257"/>
    </location>
</feature>
<feature type="transmembrane region" description="Helical" evidence="9">
    <location>
        <begin position="269"/>
        <end position="287"/>
    </location>
</feature>
<dbReference type="InterPro" id="IPR051739">
    <property type="entry name" value="Rhomboid_IM_Serine_Proteases"/>
</dbReference>
<evidence type="ECO:0000256" key="9">
    <source>
        <dbReference type="SAM" id="Phobius"/>
    </source>
</evidence>
<dbReference type="KEGG" id="pmrn:116955181"/>
<organism evidence="11 12">
    <name type="scientific">Petromyzon marinus</name>
    <name type="common">Sea lamprey</name>
    <dbReference type="NCBI Taxonomy" id="7757"/>
    <lineage>
        <taxon>Eukaryota</taxon>
        <taxon>Metazoa</taxon>
        <taxon>Chordata</taxon>
        <taxon>Craniata</taxon>
        <taxon>Vertebrata</taxon>
        <taxon>Cyclostomata</taxon>
        <taxon>Hyperoartia</taxon>
        <taxon>Petromyzontiformes</taxon>
        <taxon>Petromyzontidae</taxon>
        <taxon>Petromyzon</taxon>
    </lineage>
</organism>
<reference evidence="12" key="1">
    <citation type="submission" date="2025-08" db="UniProtKB">
        <authorList>
            <consortium name="RefSeq"/>
        </authorList>
    </citation>
    <scope>IDENTIFICATION</scope>
    <source>
        <tissue evidence="12">Sperm</tissue>
    </source>
</reference>
<evidence type="ECO:0000256" key="6">
    <source>
        <dbReference type="ARBA" id="ARBA00022989"/>
    </source>
</evidence>
<keyword evidence="7 9" id="KW-0472">Membrane</keyword>
<feature type="transmembrane region" description="Helical" evidence="9">
    <location>
        <begin position="299"/>
        <end position="319"/>
    </location>
</feature>
<evidence type="ECO:0000256" key="2">
    <source>
        <dbReference type="ARBA" id="ARBA00004141"/>
    </source>
</evidence>
<dbReference type="SUPFAM" id="SSF144091">
    <property type="entry name" value="Rhomboid-like"/>
    <property type="match status" value="1"/>
</dbReference>
<feature type="transmembrane region" description="Helical" evidence="9">
    <location>
        <begin position="124"/>
        <end position="143"/>
    </location>
</feature>
<keyword evidence="11" id="KW-1185">Reference proteome</keyword>
<evidence type="ECO:0000256" key="4">
    <source>
        <dbReference type="ARBA" id="ARBA00013039"/>
    </source>
</evidence>
<comment type="subcellular location">
    <subcellularLocation>
        <location evidence="2">Membrane</location>
        <topology evidence="2">Multi-pass membrane protein</topology>
    </subcellularLocation>
</comment>
<dbReference type="AlphaFoldDB" id="A0AAJ7XF61"/>
<feature type="compositionally biased region" description="Acidic residues" evidence="8">
    <location>
        <begin position="344"/>
        <end position="364"/>
    </location>
</feature>
<proteinExistence type="inferred from homology"/>
<dbReference type="PANTHER" id="PTHR45840:SF2">
    <property type="entry name" value="PROTEIN RHOMBOID-RELATED"/>
    <property type="match status" value="1"/>
</dbReference>